<gene>
    <name evidence="9" type="ORF">DFQ12_1855</name>
</gene>
<evidence type="ECO:0000259" key="8">
    <source>
        <dbReference type="Pfam" id="PF14322"/>
    </source>
</evidence>
<dbReference type="Pfam" id="PF14322">
    <property type="entry name" value="SusD-like_3"/>
    <property type="match status" value="1"/>
</dbReference>
<dbReference type="PROSITE" id="PS51257">
    <property type="entry name" value="PROKAR_LIPOPROTEIN"/>
    <property type="match status" value="1"/>
</dbReference>
<evidence type="ECO:0000256" key="3">
    <source>
        <dbReference type="ARBA" id="ARBA00022729"/>
    </source>
</evidence>
<reference evidence="9 10" key="1">
    <citation type="submission" date="2018-09" db="EMBL/GenBank/DDBJ databases">
        <title>Genomic Encyclopedia of Type Strains, Phase III (KMG-III): the genomes of soil and plant-associated and newly described type strains.</title>
        <authorList>
            <person name="Whitman W."/>
        </authorList>
    </citation>
    <scope>NUCLEOTIDE SEQUENCE [LARGE SCALE GENOMIC DNA]</scope>
    <source>
        <strain evidence="9 10">CECT 7938</strain>
    </source>
</reference>
<keyword evidence="5" id="KW-0998">Cell outer membrane</keyword>
<dbReference type="InterPro" id="IPR012944">
    <property type="entry name" value="SusD_RagB_dom"/>
</dbReference>
<feature type="domain" description="SusD-like N-terminal" evidence="8">
    <location>
        <begin position="55"/>
        <end position="210"/>
    </location>
</feature>
<comment type="subcellular location">
    <subcellularLocation>
        <location evidence="1">Cell outer membrane</location>
    </subcellularLocation>
</comment>
<dbReference type="GO" id="GO:0009279">
    <property type="term" value="C:cell outer membrane"/>
    <property type="evidence" value="ECO:0007669"/>
    <property type="project" value="UniProtKB-SubCell"/>
</dbReference>
<dbReference type="Pfam" id="PF07980">
    <property type="entry name" value="SusD_RagB"/>
    <property type="match status" value="1"/>
</dbReference>
<feature type="chain" id="PRO_5019155578" evidence="6">
    <location>
        <begin position="20"/>
        <end position="539"/>
    </location>
</feature>
<evidence type="ECO:0000256" key="6">
    <source>
        <dbReference type="SAM" id="SignalP"/>
    </source>
</evidence>
<evidence type="ECO:0000259" key="7">
    <source>
        <dbReference type="Pfam" id="PF07980"/>
    </source>
</evidence>
<dbReference type="InterPro" id="IPR011990">
    <property type="entry name" value="TPR-like_helical_dom_sf"/>
</dbReference>
<evidence type="ECO:0000313" key="9">
    <source>
        <dbReference type="EMBL" id="RKE56981.1"/>
    </source>
</evidence>
<evidence type="ECO:0000313" key="10">
    <source>
        <dbReference type="Proteomes" id="UP000286246"/>
    </source>
</evidence>
<evidence type="ECO:0000256" key="4">
    <source>
        <dbReference type="ARBA" id="ARBA00023136"/>
    </source>
</evidence>
<keyword evidence="3 6" id="KW-0732">Signal</keyword>
<dbReference type="EMBL" id="RAPY01000001">
    <property type="protein sequence ID" value="RKE56981.1"/>
    <property type="molecule type" value="Genomic_DNA"/>
</dbReference>
<dbReference type="AlphaFoldDB" id="A0A420BJM5"/>
<comment type="similarity">
    <text evidence="2">Belongs to the SusD family.</text>
</comment>
<protein>
    <submittedName>
        <fullName evidence="9">Putative outer membrane starch-binding protein</fullName>
    </submittedName>
</protein>
<evidence type="ECO:0000256" key="5">
    <source>
        <dbReference type="ARBA" id="ARBA00023237"/>
    </source>
</evidence>
<dbReference type="SUPFAM" id="SSF48452">
    <property type="entry name" value="TPR-like"/>
    <property type="match status" value="1"/>
</dbReference>
<keyword evidence="10" id="KW-1185">Reference proteome</keyword>
<dbReference type="InterPro" id="IPR033985">
    <property type="entry name" value="SusD-like_N"/>
</dbReference>
<keyword evidence="4" id="KW-0472">Membrane</keyword>
<evidence type="ECO:0000256" key="2">
    <source>
        <dbReference type="ARBA" id="ARBA00006275"/>
    </source>
</evidence>
<accession>A0A420BJM5</accession>
<dbReference type="Proteomes" id="UP000286246">
    <property type="component" value="Unassembled WGS sequence"/>
</dbReference>
<organism evidence="9 10">
    <name type="scientific">Sphingobacterium detergens</name>
    <dbReference type="NCBI Taxonomy" id="1145106"/>
    <lineage>
        <taxon>Bacteria</taxon>
        <taxon>Pseudomonadati</taxon>
        <taxon>Bacteroidota</taxon>
        <taxon>Sphingobacteriia</taxon>
        <taxon>Sphingobacteriales</taxon>
        <taxon>Sphingobacteriaceae</taxon>
        <taxon>Sphingobacterium</taxon>
    </lineage>
</organism>
<sequence length="539" mass="61265">MKKIYLLIMLAIASLQSCSDFLDKFPGDALTPETFWKTEADAKLALVGCYRGWESEEILYRDCASDNAYSFHKHEGWQVIGNGGMSSADPGAELYDYTTINRCNDFLEHIDAINFKDADLKERYKAEVRFLRAYRYFLLTNNYGDVPLATKTYATIEEARLTRTPKAEVEKFILEELKAVAAVLPEKYSSAEVGHITKGAALAIRMRFNLYLGNYEAALTDATAIKASNVYQLFPTYDGTFQLANVNNKEVILDVQYKANDLENWLIAALFPNGDGGWSSIVPIKALVDAYEMKDGSTVEEAKSTGEYDSKYPFLNRDPRLKMSILYPGQDWNGRIFDPLAKNINEDGKEVSNPDYFNGANNASKTGFSFKKYTAPISQYDDPWNTSMNLIVSRYAEVLLTIAEAKIELGRLDEEMYQSLDMVRERAGMPKVNRIKYASKDKLRELVRRERRAEFAFEGLRRADIIRWDIAKDVLNGKAEGSWMGGINADESNEDKRLIQIGEPISVETRQFQPFNRYLPISQQQIDLNKNLTQTPGYN</sequence>
<proteinExistence type="inferred from homology"/>
<dbReference type="RefSeq" id="WP_120258586.1">
    <property type="nucleotide sequence ID" value="NZ_RAPY01000001.1"/>
</dbReference>
<dbReference type="OrthoDB" id="5694214at2"/>
<feature type="domain" description="RagB/SusD" evidence="7">
    <location>
        <begin position="249"/>
        <end position="538"/>
    </location>
</feature>
<dbReference type="Gene3D" id="1.25.40.390">
    <property type="match status" value="1"/>
</dbReference>
<evidence type="ECO:0000256" key="1">
    <source>
        <dbReference type="ARBA" id="ARBA00004442"/>
    </source>
</evidence>
<feature type="signal peptide" evidence="6">
    <location>
        <begin position="1"/>
        <end position="19"/>
    </location>
</feature>
<comment type="caution">
    <text evidence="9">The sequence shown here is derived from an EMBL/GenBank/DDBJ whole genome shotgun (WGS) entry which is preliminary data.</text>
</comment>
<name>A0A420BJM5_SPHD1</name>